<proteinExistence type="predicted"/>
<dbReference type="AlphaFoldDB" id="A0AAN8B7M6"/>
<dbReference type="Proteomes" id="UP001335648">
    <property type="component" value="Unassembled WGS sequence"/>
</dbReference>
<evidence type="ECO:0000313" key="3">
    <source>
        <dbReference type="Proteomes" id="UP001335648"/>
    </source>
</evidence>
<feature type="region of interest" description="Disordered" evidence="1">
    <location>
        <begin position="1"/>
        <end position="26"/>
    </location>
</feature>
<evidence type="ECO:0000313" key="2">
    <source>
        <dbReference type="EMBL" id="KAK5880078.1"/>
    </source>
</evidence>
<reference evidence="2 3" key="1">
    <citation type="journal article" date="2023" name="Mol. Biol. Evol.">
        <title>Genomics of Secondarily Temperate Adaptation in the Only Non-Antarctic Icefish.</title>
        <authorList>
            <person name="Rivera-Colon A.G."/>
            <person name="Rayamajhi N."/>
            <person name="Minhas B.F."/>
            <person name="Madrigal G."/>
            <person name="Bilyk K.T."/>
            <person name="Yoon V."/>
            <person name="Hune M."/>
            <person name="Gregory S."/>
            <person name="Cheng C.H.C."/>
            <person name="Catchen J.M."/>
        </authorList>
    </citation>
    <scope>NUCLEOTIDE SEQUENCE [LARGE SCALE GENOMIC DNA]</scope>
    <source>
        <strain evidence="2">JC2023a</strain>
    </source>
</reference>
<evidence type="ECO:0000256" key="1">
    <source>
        <dbReference type="SAM" id="MobiDB-lite"/>
    </source>
</evidence>
<gene>
    <name evidence="2" type="ORF">CesoFtcFv8_023142</name>
</gene>
<protein>
    <submittedName>
        <fullName evidence="2">Uncharacterized protein</fullName>
    </submittedName>
</protein>
<sequence>MINSKKTTYQLHATDEGQGAPATTAPHGVLLPLSPVIQVEQKLWVKLPNPPAGPSKSKKPSEGPSGWLAAQVEALAARPQRTECSPCTHWSSGE</sequence>
<feature type="compositionally biased region" description="Polar residues" evidence="1">
    <location>
        <begin position="1"/>
        <end position="11"/>
    </location>
</feature>
<name>A0AAN8B7M6_9TELE</name>
<accession>A0AAN8B7M6</accession>
<comment type="caution">
    <text evidence="2">The sequence shown here is derived from an EMBL/GenBank/DDBJ whole genome shotgun (WGS) entry which is preliminary data.</text>
</comment>
<keyword evidence="3" id="KW-1185">Reference proteome</keyword>
<feature type="region of interest" description="Disordered" evidence="1">
    <location>
        <begin position="47"/>
        <end position="67"/>
    </location>
</feature>
<organism evidence="2 3">
    <name type="scientific">Champsocephalus esox</name>
    <name type="common">pike icefish</name>
    <dbReference type="NCBI Taxonomy" id="159716"/>
    <lineage>
        <taxon>Eukaryota</taxon>
        <taxon>Metazoa</taxon>
        <taxon>Chordata</taxon>
        <taxon>Craniata</taxon>
        <taxon>Vertebrata</taxon>
        <taxon>Euteleostomi</taxon>
        <taxon>Actinopterygii</taxon>
        <taxon>Neopterygii</taxon>
        <taxon>Teleostei</taxon>
        <taxon>Neoteleostei</taxon>
        <taxon>Acanthomorphata</taxon>
        <taxon>Eupercaria</taxon>
        <taxon>Perciformes</taxon>
        <taxon>Notothenioidei</taxon>
        <taxon>Channichthyidae</taxon>
        <taxon>Champsocephalus</taxon>
    </lineage>
</organism>
<dbReference type="EMBL" id="JAULUE010002064">
    <property type="protein sequence ID" value="KAK5880078.1"/>
    <property type="molecule type" value="Genomic_DNA"/>
</dbReference>